<dbReference type="CDD" id="cd13849">
    <property type="entry name" value="CuRO_1_LCC_plant"/>
    <property type="match status" value="1"/>
</dbReference>
<organism evidence="5 6">
    <name type="scientific">Taxus chinensis</name>
    <name type="common">Chinese yew</name>
    <name type="synonym">Taxus wallichiana var. chinensis</name>
    <dbReference type="NCBI Taxonomy" id="29808"/>
    <lineage>
        <taxon>Eukaryota</taxon>
        <taxon>Viridiplantae</taxon>
        <taxon>Streptophyta</taxon>
        <taxon>Embryophyta</taxon>
        <taxon>Tracheophyta</taxon>
        <taxon>Spermatophyta</taxon>
        <taxon>Pinopsida</taxon>
        <taxon>Pinidae</taxon>
        <taxon>Conifers II</taxon>
        <taxon>Cupressales</taxon>
        <taxon>Taxaceae</taxon>
        <taxon>Taxus</taxon>
    </lineage>
</organism>
<evidence type="ECO:0000259" key="3">
    <source>
        <dbReference type="Pfam" id="PF00394"/>
    </source>
</evidence>
<reference evidence="5 6" key="1">
    <citation type="journal article" date="2021" name="Nat. Plants">
        <title>The Taxus genome provides insights into paclitaxel biosynthesis.</title>
        <authorList>
            <person name="Xiong X."/>
            <person name="Gou J."/>
            <person name="Liao Q."/>
            <person name="Li Y."/>
            <person name="Zhou Q."/>
            <person name="Bi G."/>
            <person name="Li C."/>
            <person name="Du R."/>
            <person name="Wang X."/>
            <person name="Sun T."/>
            <person name="Guo L."/>
            <person name="Liang H."/>
            <person name="Lu P."/>
            <person name="Wu Y."/>
            <person name="Zhang Z."/>
            <person name="Ro D.K."/>
            <person name="Shang Y."/>
            <person name="Huang S."/>
            <person name="Yan J."/>
        </authorList>
    </citation>
    <scope>NUCLEOTIDE SEQUENCE [LARGE SCALE GENOMIC DNA]</scope>
    <source>
        <strain evidence="5">Ta-2019</strain>
    </source>
</reference>
<sequence>MLLMSKCYSLKFLVVLVTFIVLFNPVAKADVHHYTFVIKATPITMLCKTYNSVITVNGQLPGPTLHVRNGDTLIVKTYNRAQYNATIHWHGVRQLRTAWADGTGYITQCPIQPGGRFTYRFTIIGQEGTLWWHAHVSWLRATVHGALVIYPKRGSSYPFPQPYAELPIVLGEWWNSDPITVEYQANLTGAAPNISDAFTINGQPGDLYPST</sequence>
<evidence type="ECO:0000256" key="2">
    <source>
        <dbReference type="SAM" id="SignalP"/>
    </source>
</evidence>
<feature type="domain" description="Plastocyanin-like" evidence="4">
    <location>
        <begin position="39"/>
        <end position="153"/>
    </location>
</feature>
<protein>
    <recommendedName>
        <fullName evidence="7">Laccase</fullName>
    </recommendedName>
</protein>
<comment type="similarity">
    <text evidence="1">Belongs to the multicopper oxidase family.</text>
</comment>
<dbReference type="EMBL" id="JAHRHJ020000011">
    <property type="protein sequence ID" value="KAH9294909.1"/>
    <property type="molecule type" value="Genomic_DNA"/>
</dbReference>
<feature type="chain" id="PRO_5041418019" description="Laccase" evidence="2">
    <location>
        <begin position="30"/>
        <end position="211"/>
    </location>
</feature>
<dbReference type="Pfam" id="PF07732">
    <property type="entry name" value="Cu-oxidase_3"/>
    <property type="match status" value="1"/>
</dbReference>
<evidence type="ECO:0000259" key="4">
    <source>
        <dbReference type="Pfam" id="PF07732"/>
    </source>
</evidence>
<evidence type="ECO:0000313" key="6">
    <source>
        <dbReference type="Proteomes" id="UP000824469"/>
    </source>
</evidence>
<proteinExistence type="inferred from homology"/>
<dbReference type="InterPro" id="IPR034288">
    <property type="entry name" value="CuRO_1_LCC"/>
</dbReference>
<evidence type="ECO:0008006" key="7">
    <source>
        <dbReference type="Google" id="ProtNLM"/>
    </source>
</evidence>
<dbReference type="InterPro" id="IPR045087">
    <property type="entry name" value="Cu-oxidase_fam"/>
</dbReference>
<name>A0AA38F738_TAXCH</name>
<comment type="caution">
    <text evidence="5">The sequence shown here is derived from an EMBL/GenBank/DDBJ whole genome shotgun (WGS) entry which is preliminary data.</text>
</comment>
<dbReference type="Pfam" id="PF00394">
    <property type="entry name" value="Cu-oxidase"/>
    <property type="match status" value="1"/>
</dbReference>
<evidence type="ECO:0000313" key="5">
    <source>
        <dbReference type="EMBL" id="KAH9294909.1"/>
    </source>
</evidence>
<dbReference type="PANTHER" id="PTHR11709">
    <property type="entry name" value="MULTI-COPPER OXIDASE"/>
    <property type="match status" value="1"/>
</dbReference>
<dbReference type="InterPro" id="IPR008972">
    <property type="entry name" value="Cupredoxin"/>
</dbReference>
<accession>A0AA38F738</accession>
<gene>
    <name evidence="5" type="ORF">KI387_038497</name>
</gene>
<keyword evidence="2" id="KW-0732">Signal</keyword>
<dbReference type="InterPro" id="IPR011707">
    <property type="entry name" value="Cu-oxidase-like_N"/>
</dbReference>
<dbReference type="FunFam" id="2.60.40.420:FF:000062">
    <property type="entry name" value="Laccase"/>
    <property type="match status" value="1"/>
</dbReference>
<dbReference type="OMA" id="SAYNICY"/>
<keyword evidence="6" id="KW-1185">Reference proteome</keyword>
<dbReference type="GO" id="GO:0016491">
    <property type="term" value="F:oxidoreductase activity"/>
    <property type="evidence" value="ECO:0007669"/>
    <property type="project" value="TreeGrafter"/>
</dbReference>
<feature type="signal peptide" evidence="2">
    <location>
        <begin position="1"/>
        <end position="29"/>
    </location>
</feature>
<dbReference type="SUPFAM" id="SSF49503">
    <property type="entry name" value="Cupredoxins"/>
    <property type="match status" value="1"/>
</dbReference>
<evidence type="ECO:0000256" key="1">
    <source>
        <dbReference type="ARBA" id="ARBA00010609"/>
    </source>
</evidence>
<feature type="domain" description="Plastocyanin-like" evidence="3">
    <location>
        <begin position="166"/>
        <end position="208"/>
    </location>
</feature>
<dbReference type="Gene3D" id="2.60.40.420">
    <property type="entry name" value="Cupredoxins - blue copper proteins"/>
    <property type="match status" value="1"/>
</dbReference>
<dbReference type="GO" id="GO:0005507">
    <property type="term" value="F:copper ion binding"/>
    <property type="evidence" value="ECO:0007669"/>
    <property type="project" value="InterPro"/>
</dbReference>
<dbReference type="Proteomes" id="UP000824469">
    <property type="component" value="Unassembled WGS sequence"/>
</dbReference>
<dbReference type="PANTHER" id="PTHR11709:SF417">
    <property type="entry name" value="LACCASE-17"/>
    <property type="match status" value="1"/>
</dbReference>
<dbReference type="AlphaFoldDB" id="A0AA38F738"/>
<dbReference type="InterPro" id="IPR001117">
    <property type="entry name" value="Cu-oxidase_2nd"/>
</dbReference>